<keyword evidence="3 5" id="KW-0808">Transferase</keyword>
<keyword evidence="4" id="KW-0012">Acyltransferase</keyword>
<dbReference type="EMBL" id="PGFZ01000001">
    <property type="protein sequence ID" value="POZ53703.1"/>
    <property type="molecule type" value="Genomic_DNA"/>
</dbReference>
<evidence type="ECO:0000313" key="5">
    <source>
        <dbReference type="EMBL" id="POZ53703.1"/>
    </source>
</evidence>
<dbReference type="AlphaFoldDB" id="A0A2S5CSB6"/>
<evidence type="ECO:0000256" key="4">
    <source>
        <dbReference type="ARBA" id="ARBA00023315"/>
    </source>
</evidence>
<keyword evidence="2" id="KW-1277">Toxin-antitoxin system</keyword>
<name>A0A2S5CSB6_9GAMM</name>
<dbReference type="PANTHER" id="PTHR36449:SF1">
    <property type="entry name" value="ACETYLTRANSFERASE"/>
    <property type="match status" value="1"/>
</dbReference>
<gene>
    <name evidence="5" type="ORF">AADEFJLK_00744</name>
</gene>
<dbReference type="InterPro" id="IPR016181">
    <property type="entry name" value="Acyl_CoA_acyltransferase"/>
</dbReference>
<comment type="caution">
    <text evidence="5">The sequence shown here is derived from an EMBL/GenBank/DDBJ whole genome shotgun (WGS) entry which is preliminary data.</text>
</comment>
<organism evidence="5 6">
    <name type="scientific">Methylovulum psychrotolerans</name>
    <dbReference type="NCBI Taxonomy" id="1704499"/>
    <lineage>
        <taxon>Bacteria</taxon>
        <taxon>Pseudomonadati</taxon>
        <taxon>Pseudomonadota</taxon>
        <taxon>Gammaproteobacteria</taxon>
        <taxon>Methylococcales</taxon>
        <taxon>Methylococcaceae</taxon>
        <taxon>Methylovulum</taxon>
    </lineage>
</organism>
<dbReference type="Gene3D" id="3.40.630.30">
    <property type="match status" value="1"/>
</dbReference>
<evidence type="ECO:0000256" key="2">
    <source>
        <dbReference type="ARBA" id="ARBA00022649"/>
    </source>
</evidence>
<evidence type="ECO:0000256" key="1">
    <source>
        <dbReference type="ARBA" id="ARBA00009342"/>
    </source>
</evidence>
<dbReference type="PANTHER" id="PTHR36449">
    <property type="entry name" value="ACETYLTRANSFERASE-RELATED"/>
    <property type="match status" value="1"/>
</dbReference>
<protein>
    <submittedName>
        <fullName evidence="5">N-acetyltransferase</fullName>
    </submittedName>
</protein>
<evidence type="ECO:0000313" key="6">
    <source>
        <dbReference type="Proteomes" id="UP000237423"/>
    </source>
</evidence>
<reference evidence="5 6" key="1">
    <citation type="submission" date="2017-11" db="EMBL/GenBank/DDBJ databases">
        <title>Draft Genome Sequence of Methylobacter psychrotolerans Sph1T, an Obligate Methanotroph from Low-Temperature Environments.</title>
        <authorList>
            <person name="Oshkin I.Y."/>
            <person name="Miroshnikov K."/>
            <person name="Belova S.E."/>
            <person name="Korzhenkov A."/>
            <person name="Toshchakov S.V."/>
            <person name="Dedysh S.N."/>
        </authorList>
    </citation>
    <scope>NUCLEOTIDE SEQUENCE [LARGE SCALE GENOMIC DNA]</scope>
    <source>
        <strain evidence="5 6">Sph1</strain>
    </source>
</reference>
<accession>A0A2S5CSB6</accession>
<dbReference type="GO" id="GO:0016746">
    <property type="term" value="F:acyltransferase activity"/>
    <property type="evidence" value="ECO:0007669"/>
    <property type="project" value="UniProtKB-KW"/>
</dbReference>
<dbReference type="Proteomes" id="UP000237423">
    <property type="component" value="Unassembled WGS sequence"/>
</dbReference>
<evidence type="ECO:0000256" key="3">
    <source>
        <dbReference type="ARBA" id="ARBA00022679"/>
    </source>
</evidence>
<proteinExistence type="inferred from homology"/>
<dbReference type="SUPFAM" id="SSF55729">
    <property type="entry name" value="Acyl-CoA N-acyltransferases (Nat)"/>
    <property type="match status" value="1"/>
</dbReference>
<comment type="similarity">
    <text evidence="1">Belongs to the acetyltransferase family. GNAT subfamily.</text>
</comment>
<sequence length="163" mass="17962">MGLSIQPLDQTYNLKNFNCGNSDLNSWLQNTARQHQKKDLSRTFVMVRDSLPTIIIGYYSLAIRALVSKEALPQALQKGLPLNVPAMMVARLAVACQEQKQGYGELLLLDAMAQAKVASRIIGGRFLFVDAKTTELAVFYARYGFVALPDNPLSLCMLIAGIP</sequence>